<keyword evidence="1" id="KW-0175">Coiled coil</keyword>
<gene>
    <name evidence="3" type="ORF">P691DRAFT_754093</name>
</gene>
<protein>
    <submittedName>
        <fullName evidence="3">Uncharacterized protein</fullName>
    </submittedName>
</protein>
<feature type="region of interest" description="Disordered" evidence="2">
    <location>
        <begin position="1"/>
        <end position="43"/>
    </location>
</feature>
<dbReference type="OrthoDB" id="21648at2759"/>
<sequence length="700" mass="75107">MARATRSSAHTDHLSKKRKRNSSAHEKPQKMARTGEWTGSVGESTLVEEDGRKILQVLEGTDTLGLLDRVYSLSPEADLSLSLRALLASPQQHPLRVLTAAVHNLRPLSSHLRSRPSETAAKQLSFCNLAHRLIDQASHNIPVSLNATSILSTDTTPDEPSSPSLQNRRYALVQHLPSGDYWSSLSSDPPAIFKDIPTGHAELVSILPASSSSQSSKPVPTLASYNPAKSYTKKLLPAQRRLTTGAFLDYGPCTSFAPSFDHDCQLVGRRELGEALWYKHERQAQRELELREWIEGRGSIMEVEEIQPKEASIDVETEFDGILPPEDVRNLKAALDNAELEKLVDELLTRNQRALIRLQELQIDRLTKQASTVTSVDESSEESEIAHGIMDSLETLTTLRPRAANGDIISVVPPTSVLRKLLNTLALEPHPGWHGTLVSTRATALRDDSTVKVRASSAVPAAVSTSSSPAPTSNTPVATAAAPTTTPYTGYTYAYQAQQQAQAYRPAATAVGTTTYTPYKPGATSYYQNYIQGAQQQQQYYGQQAYGVGATGQQPYAAYSSWFAHAQYSQAAAAATAAGTASTGRGTPQPATAAYGSYYQQPATQQRAGGATATAATATPGVTTTPAVANTVAMNKAGTGAATGAWVGYPGGQQGGVVPTLPAHLRTTTTGVVANGYQTQQQQSYYSAYPAQQTQQSTAR</sequence>
<feature type="coiled-coil region" evidence="1">
    <location>
        <begin position="337"/>
        <end position="364"/>
    </location>
</feature>
<dbReference type="EMBL" id="MU151051">
    <property type="protein sequence ID" value="KAF9454967.1"/>
    <property type="molecule type" value="Genomic_DNA"/>
</dbReference>
<reference evidence="3" key="1">
    <citation type="submission" date="2020-11" db="EMBL/GenBank/DDBJ databases">
        <authorList>
            <consortium name="DOE Joint Genome Institute"/>
            <person name="Ahrendt S."/>
            <person name="Riley R."/>
            <person name="Andreopoulos W."/>
            <person name="Labutti K."/>
            <person name="Pangilinan J."/>
            <person name="Ruiz-Duenas F.J."/>
            <person name="Barrasa J.M."/>
            <person name="Sanchez-Garcia M."/>
            <person name="Camarero S."/>
            <person name="Miyauchi S."/>
            <person name="Serrano A."/>
            <person name="Linde D."/>
            <person name="Babiker R."/>
            <person name="Drula E."/>
            <person name="Ayuso-Fernandez I."/>
            <person name="Pacheco R."/>
            <person name="Padilla G."/>
            <person name="Ferreira P."/>
            <person name="Barriuso J."/>
            <person name="Kellner H."/>
            <person name="Castanera R."/>
            <person name="Alfaro M."/>
            <person name="Ramirez L."/>
            <person name="Pisabarro A.G."/>
            <person name="Kuo A."/>
            <person name="Tritt A."/>
            <person name="Lipzen A."/>
            <person name="He G."/>
            <person name="Yan M."/>
            <person name="Ng V."/>
            <person name="Cullen D."/>
            <person name="Martin F."/>
            <person name="Rosso M.-N."/>
            <person name="Henrissat B."/>
            <person name="Hibbett D."/>
            <person name="Martinez A.T."/>
            <person name="Grigoriev I.V."/>
        </authorList>
    </citation>
    <scope>NUCLEOTIDE SEQUENCE</scope>
    <source>
        <strain evidence="3">MF-IS2</strain>
    </source>
</reference>
<evidence type="ECO:0000313" key="4">
    <source>
        <dbReference type="Proteomes" id="UP000807342"/>
    </source>
</evidence>
<comment type="caution">
    <text evidence="3">The sequence shown here is derived from an EMBL/GenBank/DDBJ whole genome shotgun (WGS) entry which is preliminary data.</text>
</comment>
<proteinExistence type="predicted"/>
<name>A0A9P5XNV4_9AGAR</name>
<evidence type="ECO:0000256" key="2">
    <source>
        <dbReference type="SAM" id="MobiDB-lite"/>
    </source>
</evidence>
<keyword evidence="4" id="KW-1185">Reference proteome</keyword>
<evidence type="ECO:0000256" key="1">
    <source>
        <dbReference type="SAM" id="Coils"/>
    </source>
</evidence>
<dbReference type="AlphaFoldDB" id="A0A9P5XNV4"/>
<dbReference type="Proteomes" id="UP000807342">
    <property type="component" value="Unassembled WGS sequence"/>
</dbReference>
<evidence type="ECO:0000313" key="3">
    <source>
        <dbReference type="EMBL" id="KAF9454967.1"/>
    </source>
</evidence>
<accession>A0A9P5XNV4</accession>
<organism evidence="3 4">
    <name type="scientific">Macrolepiota fuliginosa MF-IS2</name>
    <dbReference type="NCBI Taxonomy" id="1400762"/>
    <lineage>
        <taxon>Eukaryota</taxon>
        <taxon>Fungi</taxon>
        <taxon>Dikarya</taxon>
        <taxon>Basidiomycota</taxon>
        <taxon>Agaricomycotina</taxon>
        <taxon>Agaricomycetes</taxon>
        <taxon>Agaricomycetidae</taxon>
        <taxon>Agaricales</taxon>
        <taxon>Agaricineae</taxon>
        <taxon>Agaricaceae</taxon>
        <taxon>Macrolepiota</taxon>
    </lineage>
</organism>